<evidence type="ECO:0000313" key="4">
    <source>
        <dbReference type="Proteomes" id="UP001500266"/>
    </source>
</evidence>
<dbReference type="PANTHER" id="PTHR30163">
    <property type="entry name" value="MEMBRANE-BOUND LYTIC MUREIN TRANSGLYCOSYLASE B"/>
    <property type="match status" value="1"/>
</dbReference>
<organism evidence="3 4">
    <name type="scientific">Actinomadura keratinilytica</name>
    <dbReference type="NCBI Taxonomy" id="547461"/>
    <lineage>
        <taxon>Bacteria</taxon>
        <taxon>Bacillati</taxon>
        <taxon>Actinomycetota</taxon>
        <taxon>Actinomycetes</taxon>
        <taxon>Streptosporangiales</taxon>
        <taxon>Thermomonosporaceae</taxon>
        <taxon>Actinomadura</taxon>
    </lineage>
</organism>
<dbReference type="InterPro" id="IPR031304">
    <property type="entry name" value="SLT_2"/>
</dbReference>
<dbReference type="Pfam" id="PF13406">
    <property type="entry name" value="SLT_2"/>
    <property type="match status" value="1"/>
</dbReference>
<keyword evidence="4" id="KW-1185">Reference proteome</keyword>
<feature type="domain" description="ARB-07466-like C-terminal" evidence="2">
    <location>
        <begin position="222"/>
        <end position="330"/>
    </location>
</feature>
<dbReference type="InterPro" id="IPR043426">
    <property type="entry name" value="MltB-like"/>
</dbReference>
<protein>
    <recommendedName>
        <fullName evidence="5">Transglycosylase SLT domain-containing protein</fullName>
    </recommendedName>
</protein>
<comment type="caution">
    <text evidence="3">The sequence shown here is derived from an EMBL/GenBank/DDBJ whole genome shotgun (WGS) entry which is preliminary data.</text>
</comment>
<accession>A0ABP7Z5Z6</accession>
<dbReference type="EMBL" id="BAABDO010000067">
    <property type="protein sequence ID" value="GAA4147506.1"/>
    <property type="molecule type" value="Genomic_DNA"/>
</dbReference>
<sequence>MSAGFVLVMLVVGVGAVVLAGFGLGSCRAQASSAAQPGTSDDAREIPADYLALYQKTGREYRIPWNVLAAIGKVESDHGRYPGPGIRSGANYAGAAGPMQIGIGGAASDSWSRYAVDGDGDGRKSVYDPADAIATAARILIEDKGYRRDPRTAVRRYNGSGPAAEAYADRVMNLARRYAQGDFDIGAPDLAGVACADSGGFINPAPQSVNARQCRSQPMGPENITACMRQVRDLIRARFGPLKTIGCYRTTGDPQDHARGRACDFMVSVGTMPSAEQTQVGYDIANWAAANAGKLGIRYVIWRQRIWNIERAREGWRTMENRGGITANHYDHVHISVY</sequence>
<dbReference type="CDD" id="cd13399">
    <property type="entry name" value="Slt35-like"/>
    <property type="match status" value="1"/>
</dbReference>
<gene>
    <name evidence="3" type="ORF">GCM10022416_41030</name>
</gene>
<dbReference type="InterPro" id="IPR023346">
    <property type="entry name" value="Lysozyme-like_dom_sf"/>
</dbReference>
<dbReference type="PANTHER" id="PTHR30163:SF8">
    <property type="entry name" value="LYTIC MUREIN TRANSGLYCOSYLASE"/>
    <property type="match status" value="1"/>
</dbReference>
<dbReference type="SUPFAM" id="SSF53955">
    <property type="entry name" value="Lysozyme-like"/>
    <property type="match status" value="1"/>
</dbReference>
<name>A0ABP7Z5Z6_9ACTN</name>
<proteinExistence type="predicted"/>
<evidence type="ECO:0000259" key="1">
    <source>
        <dbReference type="Pfam" id="PF13406"/>
    </source>
</evidence>
<dbReference type="Proteomes" id="UP001500266">
    <property type="component" value="Unassembled WGS sequence"/>
</dbReference>
<dbReference type="RefSeq" id="WP_345023094.1">
    <property type="nucleotide sequence ID" value="NZ_BAABDO010000067.1"/>
</dbReference>
<dbReference type="Pfam" id="PF26571">
    <property type="entry name" value="VldE"/>
    <property type="match status" value="1"/>
</dbReference>
<evidence type="ECO:0008006" key="5">
    <source>
        <dbReference type="Google" id="ProtNLM"/>
    </source>
</evidence>
<dbReference type="Gene3D" id="1.10.530.10">
    <property type="match status" value="1"/>
</dbReference>
<feature type="domain" description="Transglycosylase SLT" evidence="1">
    <location>
        <begin position="92"/>
        <end position="154"/>
    </location>
</feature>
<reference evidence="4" key="1">
    <citation type="journal article" date="2019" name="Int. J. Syst. Evol. Microbiol.">
        <title>The Global Catalogue of Microorganisms (GCM) 10K type strain sequencing project: providing services to taxonomists for standard genome sequencing and annotation.</title>
        <authorList>
            <consortium name="The Broad Institute Genomics Platform"/>
            <consortium name="The Broad Institute Genome Sequencing Center for Infectious Disease"/>
            <person name="Wu L."/>
            <person name="Ma J."/>
        </authorList>
    </citation>
    <scope>NUCLEOTIDE SEQUENCE [LARGE SCALE GENOMIC DNA]</scope>
    <source>
        <strain evidence="4">JCM 17316</strain>
    </source>
</reference>
<evidence type="ECO:0000259" key="2">
    <source>
        <dbReference type="Pfam" id="PF26571"/>
    </source>
</evidence>
<dbReference type="InterPro" id="IPR058593">
    <property type="entry name" value="ARB_07466-like_C"/>
</dbReference>
<evidence type="ECO:0000313" key="3">
    <source>
        <dbReference type="EMBL" id="GAA4147506.1"/>
    </source>
</evidence>